<gene>
    <name evidence="1" type="ORF">SLA_2165</name>
</gene>
<dbReference type="EMBL" id="AP017424">
    <property type="protein sequence ID" value="BAU83098.1"/>
    <property type="molecule type" value="Genomic_DNA"/>
</dbReference>
<evidence type="ECO:0000313" key="1">
    <source>
        <dbReference type="EMBL" id="BAU83098.1"/>
    </source>
</evidence>
<organism evidence="1 2">
    <name type="scientific">Streptomyces laurentii</name>
    <dbReference type="NCBI Taxonomy" id="39478"/>
    <lineage>
        <taxon>Bacteria</taxon>
        <taxon>Bacillati</taxon>
        <taxon>Actinomycetota</taxon>
        <taxon>Actinomycetes</taxon>
        <taxon>Kitasatosporales</taxon>
        <taxon>Streptomycetaceae</taxon>
        <taxon>Streptomyces</taxon>
    </lineage>
</organism>
<dbReference type="Proteomes" id="UP000217676">
    <property type="component" value="Chromosome"/>
</dbReference>
<evidence type="ECO:0000313" key="2">
    <source>
        <dbReference type="Proteomes" id="UP000217676"/>
    </source>
</evidence>
<reference evidence="1 2" key="1">
    <citation type="journal article" date="2016" name="Genome Announc.">
        <title>Complete Genome Sequence of Thiostrepton-Producing Streptomyces laurentii ATCC 31255.</title>
        <authorList>
            <person name="Doi K."/>
            <person name="Fujino Y."/>
            <person name="Nagayoshi Y."/>
            <person name="Ohshima T."/>
            <person name="Ogata S."/>
        </authorList>
    </citation>
    <scope>NUCLEOTIDE SEQUENCE [LARGE SCALE GENOMIC DNA]</scope>
    <source>
        <strain evidence="1 2">ATCC 31255</strain>
    </source>
</reference>
<accession>A0A169NCU9</accession>
<name>A0A169NCU9_STRLU</name>
<protein>
    <submittedName>
        <fullName evidence="1">Uncharacterized protein</fullName>
    </submittedName>
</protein>
<dbReference type="AlphaFoldDB" id="A0A169NCU9"/>
<keyword evidence="2" id="KW-1185">Reference proteome</keyword>
<proteinExistence type="predicted"/>
<sequence length="103" mass="11574">MRRRPNRMVWVGNPLGLPVPDGFASRRVAFEIRPGDTVWVANRWRAAARVEIWPGQADCIVLVEWCGQTESRTVYHGSGLVRILQDPSPTIPPDSRLPVYVGP</sequence>
<dbReference type="KEGG" id="slau:SLA_2165"/>